<evidence type="ECO:0000259" key="3">
    <source>
        <dbReference type="PROSITE" id="PS51371"/>
    </source>
</evidence>
<reference evidence="4" key="1">
    <citation type="submission" date="2021-04" db="EMBL/GenBank/DDBJ databases">
        <title>Genome seq and assembly of Bacillus sp.</title>
        <authorList>
            <person name="Chhetri G."/>
        </authorList>
    </citation>
    <scope>NUCLEOTIDE SEQUENCE</scope>
    <source>
        <strain evidence="4">RG28</strain>
    </source>
</reference>
<dbReference type="PROSITE" id="PS51371">
    <property type="entry name" value="CBS"/>
    <property type="match status" value="1"/>
</dbReference>
<proteinExistence type="predicted"/>
<dbReference type="InterPro" id="IPR046342">
    <property type="entry name" value="CBS_dom_sf"/>
</dbReference>
<protein>
    <submittedName>
        <fullName evidence="4">CBS domain-containing protein</fullName>
    </submittedName>
</protein>
<evidence type="ECO:0000256" key="2">
    <source>
        <dbReference type="PROSITE-ProRule" id="PRU00703"/>
    </source>
</evidence>
<accession>A0A940SJH1</accession>
<evidence type="ECO:0000256" key="1">
    <source>
        <dbReference type="ARBA" id="ARBA00022737"/>
    </source>
</evidence>
<sequence length="210" mass="24432">MLAKNRMVIKHHTISIQAHNTVEEALKILKENEVDSVPVLDGEKYVGMISQFEIYKQTFNSDMRKHNFIKGTLIGEIATRKTVFVKEDDLIESTIHTLKDFPSVAVVDSQNHFLGVVTRFDIVEMFQEAMGKDRKGVRILMTCLEKEGQLAKLFDMLHHYHENIISLITFDTKDDLMRRILIKIDEQHRTDKVLEKLESLGFRIVDVKYE</sequence>
<dbReference type="PANTHER" id="PTHR48108:SF26">
    <property type="entry name" value="CBS DOMAIN-CONTAINING PROTEIN DDB_G0289609"/>
    <property type="match status" value="1"/>
</dbReference>
<comment type="caution">
    <text evidence="4">The sequence shown here is derived from an EMBL/GenBank/DDBJ whole genome shotgun (WGS) entry which is preliminary data.</text>
</comment>
<dbReference type="CDD" id="cd02205">
    <property type="entry name" value="CBS_pair_SF"/>
    <property type="match status" value="1"/>
</dbReference>
<dbReference type="Gene3D" id="3.10.580.10">
    <property type="entry name" value="CBS-domain"/>
    <property type="match status" value="1"/>
</dbReference>
<dbReference type="SUPFAM" id="SSF55021">
    <property type="entry name" value="ACT-like"/>
    <property type="match status" value="1"/>
</dbReference>
<dbReference type="Proteomes" id="UP000682134">
    <property type="component" value="Unassembled WGS sequence"/>
</dbReference>
<dbReference type="PANTHER" id="PTHR48108">
    <property type="entry name" value="CBS DOMAIN-CONTAINING PROTEIN CBSX2, CHLOROPLASTIC"/>
    <property type="match status" value="1"/>
</dbReference>
<dbReference type="RefSeq" id="WP_209402553.1">
    <property type="nucleotide sequence ID" value="NZ_JAGIYQ010000002.1"/>
</dbReference>
<dbReference type="InterPro" id="IPR000644">
    <property type="entry name" value="CBS_dom"/>
</dbReference>
<organism evidence="4 5">
    <name type="scientific">Gottfriedia endophytica</name>
    <dbReference type="NCBI Taxonomy" id="2820819"/>
    <lineage>
        <taxon>Bacteria</taxon>
        <taxon>Bacillati</taxon>
        <taxon>Bacillota</taxon>
        <taxon>Bacilli</taxon>
        <taxon>Bacillales</taxon>
        <taxon>Bacillaceae</taxon>
        <taxon>Gottfriedia</taxon>
    </lineage>
</organism>
<dbReference type="InterPro" id="IPR051462">
    <property type="entry name" value="CBS_domain-containing"/>
</dbReference>
<feature type="domain" description="CBS" evidence="3">
    <location>
        <begin position="8"/>
        <end position="65"/>
    </location>
</feature>
<dbReference type="SMART" id="SM00116">
    <property type="entry name" value="CBS"/>
    <property type="match status" value="2"/>
</dbReference>
<keyword evidence="2" id="KW-0129">CBS domain</keyword>
<keyword evidence="5" id="KW-1185">Reference proteome</keyword>
<dbReference type="AlphaFoldDB" id="A0A940SJH1"/>
<dbReference type="InterPro" id="IPR045865">
    <property type="entry name" value="ACT-like_dom_sf"/>
</dbReference>
<dbReference type="Pfam" id="PF00571">
    <property type="entry name" value="CBS"/>
    <property type="match status" value="2"/>
</dbReference>
<gene>
    <name evidence="4" type="ORF">J5Y03_03425</name>
</gene>
<evidence type="ECO:0000313" key="5">
    <source>
        <dbReference type="Proteomes" id="UP000682134"/>
    </source>
</evidence>
<evidence type="ECO:0000313" key="4">
    <source>
        <dbReference type="EMBL" id="MBP0724233.1"/>
    </source>
</evidence>
<keyword evidence="1" id="KW-0677">Repeat</keyword>
<dbReference type="SUPFAM" id="SSF54631">
    <property type="entry name" value="CBS-domain pair"/>
    <property type="match status" value="1"/>
</dbReference>
<name>A0A940SJH1_9BACI</name>
<dbReference type="EMBL" id="JAGIYQ010000002">
    <property type="protein sequence ID" value="MBP0724233.1"/>
    <property type="molecule type" value="Genomic_DNA"/>
</dbReference>